<dbReference type="PROSITE" id="PS51194">
    <property type="entry name" value="HELICASE_CTER"/>
    <property type="match status" value="1"/>
</dbReference>
<dbReference type="InterPro" id="IPR050496">
    <property type="entry name" value="SNF2_RAD54_helicase_repair"/>
</dbReference>
<gene>
    <name evidence="5" type="ORF">APAL1065_LOCUS13171</name>
</gene>
<dbReference type="PANTHER" id="PTHR45629">
    <property type="entry name" value="SNF2/RAD54 FAMILY MEMBER"/>
    <property type="match status" value="1"/>
</dbReference>
<feature type="region of interest" description="Disordered" evidence="2">
    <location>
        <begin position="39"/>
        <end position="91"/>
    </location>
</feature>
<dbReference type="EMBL" id="HBHT01019637">
    <property type="protein sequence ID" value="CAD9968323.1"/>
    <property type="molecule type" value="Transcribed_RNA"/>
</dbReference>
<name>A0A7S2YCU9_9STRA</name>
<dbReference type="GO" id="GO:0015616">
    <property type="term" value="F:DNA translocase activity"/>
    <property type="evidence" value="ECO:0007669"/>
    <property type="project" value="TreeGrafter"/>
</dbReference>
<evidence type="ECO:0000256" key="2">
    <source>
        <dbReference type="SAM" id="MobiDB-lite"/>
    </source>
</evidence>
<feature type="compositionally biased region" description="Acidic residues" evidence="2">
    <location>
        <begin position="45"/>
        <end position="59"/>
    </location>
</feature>
<evidence type="ECO:0000259" key="3">
    <source>
        <dbReference type="PROSITE" id="PS51192"/>
    </source>
</evidence>
<dbReference type="Gene3D" id="3.40.50.300">
    <property type="entry name" value="P-loop containing nucleotide triphosphate hydrolases"/>
    <property type="match status" value="1"/>
</dbReference>
<dbReference type="SUPFAM" id="SSF52540">
    <property type="entry name" value="P-loop containing nucleoside triphosphate hydrolases"/>
    <property type="match status" value="2"/>
</dbReference>
<feature type="compositionally biased region" description="Polar residues" evidence="2">
    <location>
        <begin position="178"/>
        <end position="191"/>
    </location>
</feature>
<feature type="domain" description="Helicase ATP-binding" evidence="3">
    <location>
        <begin position="270"/>
        <end position="448"/>
    </location>
</feature>
<sequence length="734" mass="80703">MEYEVLYYKRTNKVHKSKGVSKADGILKVVPSQGTVVLRASDSASTEEESCSSSSDEEETTRKRKFAKASKKKKNKRQIQKPQSGSTIYSGRNAELSKRTLEEDDTFVIGNFEVQIISLRTNPFGASTSGQKPLARKQPLVSKQGNAIGAKPGQGTKLVKNPLQQRSLLPQKRKAITSLGSSTAKNPQQNRARAPPKQPKSDMKGISPRSAFQPPNRNPAPPRQPITSSSDAPKKTSHPSSGVLPHIPLTASIRSALRPHQVSGIDFLWRCLTGELRGALLADEMGLGKTLMTIATIAALHKLNRRPSFVVVAPSTLIGNWSREFDVWLGKAGQPKRVAIKKGGEDGQHAIQSFCAGMKQNLSNQVGQVLIVSYDLFRRNEKLFRDIRSGNIQLLVSDEAHRLKNTQGSLTLSALQSLPATSRLCLTATPIQNNLSEFFNVANFCCPSVFPDLAQFRKEFDRPIGAGNSKNATREQKQRAKAQSMVLDKKIKTFMLRRLQKDVLKDMLPPRTEVLLFCLPSPAQSALYQKTSRSASGADASEVLTALTALRKISCCGDERKSTQLPGKMKVLSRLLLSIRKNAPGEKVVVVSNYTSALSAVEESILKPAELTYVRLDGTTDVKNRQTLVDSFNLTSSDRSFCFLLSAKAGGCGLNLVGASRLIMMDPDWNPSTDIQAMARIYRQGQTRPTVIYRLFTSGTIEEVRSVDQNSPIHQIPEFSKQRLSSSRSFINGN</sequence>
<dbReference type="InterPro" id="IPR027417">
    <property type="entry name" value="P-loop_NTPase"/>
</dbReference>
<dbReference type="InterPro" id="IPR014001">
    <property type="entry name" value="Helicase_ATP-bd"/>
</dbReference>
<dbReference type="InterPro" id="IPR038718">
    <property type="entry name" value="SNF2-like_sf"/>
</dbReference>
<organism evidence="5">
    <name type="scientific">Entomoneis paludosa</name>
    <dbReference type="NCBI Taxonomy" id="265537"/>
    <lineage>
        <taxon>Eukaryota</taxon>
        <taxon>Sar</taxon>
        <taxon>Stramenopiles</taxon>
        <taxon>Ochrophyta</taxon>
        <taxon>Bacillariophyta</taxon>
        <taxon>Bacillariophyceae</taxon>
        <taxon>Bacillariophycidae</taxon>
        <taxon>Entomoneidaceae</taxon>
        <taxon>Entomoneis</taxon>
    </lineage>
</organism>
<dbReference type="InterPro" id="IPR049730">
    <property type="entry name" value="SNF2/RAD54-like_C"/>
</dbReference>
<dbReference type="InterPro" id="IPR000330">
    <property type="entry name" value="SNF2_N"/>
</dbReference>
<dbReference type="Gene3D" id="3.40.50.10810">
    <property type="entry name" value="Tandem AAA-ATPase domain"/>
    <property type="match status" value="1"/>
</dbReference>
<accession>A0A7S2YCU9</accession>
<dbReference type="PANTHER" id="PTHR45629:SF7">
    <property type="entry name" value="DNA EXCISION REPAIR PROTEIN ERCC-6-RELATED"/>
    <property type="match status" value="1"/>
</dbReference>
<reference evidence="5" key="1">
    <citation type="submission" date="2021-01" db="EMBL/GenBank/DDBJ databases">
        <authorList>
            <person name="Corre E."/>
            <person name="Pelletier E."/>
            <person name="Niang G."/>
            <person name="Scheremetjew M."/>
            <person name="Finn R."/>
            <person name="Kale V."/>
            <person name="Holt S."/>
            <person name="Cochrane G."/>
            <person name="Meng A."/>
            <person name="Brown T."/>
            <person name="Cohen L."/>
        </authorList>
    </citation>
    <scope>NUCLEOTIDE SEQUENCE</scope>
    <source>
        <strain evidence="5">CCMP125</strain>
    </source>
</reference>
<dbReference type="Pfam" id="PF00176">
    <property type="entry name" value="SNF2-rel_dom"/>
    <property type="match status" value="1"/>
</dbReference>
<evidence type="ECO:0000256" key="1">
    <source>
        <dbReference type="ARBA" id="ARBA00022801"/>
    </source>
</evidence>
<dbReference type="GO" id="GO:0016787">
    <property type="term" value="F:hydrolase activity"/>
    <property type="evidence" value="ECO:0007669"/>
    <property type="project" value="UniProtKB-KW"/>
</dbReference>
<feature type="region of interest" description="Disordered" evidence="2">
    <location>
        <begin position="123"/>
        <end position="246"/>
    </location>
</feature>
<protein>
    <recommendedName>
        <fullName evidence="6">DNA repair and recombination protein RAD54B</fullName>
    </recommendedName>
</protein>
<dbReference type="CDD" id="cd18793">
    <property type="entry name" value="SF2_C_SNF"/>
    <property type="match status" value="1"/>
</dbReference>
<dbReference type="InterPro" id="IPR001650">
    <property type="entry name" value="Helicase_C-like"/>
</dbReference>
<dbReference type="SMART" id="SM00490">
    <property type="entry name" value="HELICc"/>
    <property type="match status" value="1"/>
</dbReference>
<keyword evidence="1" id="KW-0378">Hydrolase</keyword>
<feature type="compositionally biased region" description="Basic residues" evidence="2">
    <location>
        <begin position="62"/>
        <end position="79"/>
    </location>
</feature>
<dbReference type="GO" id="GO:0005524">
    <property type="term" value="F:ATP binding"/>
    <property type="evidence" value="ECO:0007669"/>
    <property type="project" value="InterPro"/>
</dbReference>
<proteinExistence type="predicted"/>
<evidence type="ECO:0000313" key="5">
    <source>
        <dbReference type="EMBL" id="CAD9968323.1"/>
    </source>
</evidence>
<dbReference type="SMART" id="SM00487">
    <property type="entry name" value="DEXDc"/>
    <property type="match status" value="1"/>
</dbReference>
<dbReference type="GO" id="GO:0007131">
    <property type="term" value="P:reciprocal meiotic recombination"/>
    <property type="evidence" value="ECO:0007669"/>
    <property type="project" value="TreeGrafter"/>
</dbReference>
<dbReference type="Pfam" id="PF00271">
    <property type="entry name" value="Helicase_C"/>
    <property type="match status" value="1"/>
</dbReference>
<dbReference type="PROSITE" id="PS51192">
    <property type="entry name" value="HELICASE_ATP_BIND_1"/>
    <property type="match status" value="1"/>
</dbReference>
<evidence type="ECO:0000259" key="4">
    <source>
        <dbReference type="PROSITE" id="PS51194"/>
    </source>
</evidence>
<dbReference type="GO" id="GO:0000724">
    <property type="term" value="P:double-strand break repair via homologous recombination"/>
    <property type="evidence" value="ECO:0007669"/>
    <property type="project" value="TreeGrafter"/>
</dbReference>
<dbReference type="AlphaFoldDB" id="A0A7S2YCU9"/>
<feature type="domain" description="Helicase C-terminal" evidence="4">
    <location>
        <begin position="571"/>
        <end position="734"/>
    </location>
</feature>
<evidence type="ECO:0008006" key="6">
    <source>
        <dbReference type="Google" id="ProtNLM"/>
    </source>
</evidence>
<dbReference type="GO" id="GO:0005634">
    <property type="term" value="C:nucleus"/>
    <property type="evidence" value="ECO:0007669"/>
    <property type="project" value="TreeGrafter"/>
</dbReference>